<gene>
    <name evidence="1" type="ORF">FA045_08340</name>
</gene>
<accession>A0A4U1C736</accession>
<dbReference type="EMBL" id="SWBO01000004">
    <property type="protein sequence ID" value="TKC01244.1"/>
    <property type="molecule type" value="Genomic_DNA"/>
</dbReference>
<proteinExistence type="predicted"/>
<name>A0A4U1C736_9SPHI</name>
<dbReference type="OrthoDB" id="798073at2"/>
<evidence type="ECO:0000313" key="2">
    <source>
        <dbReference type="Proteomes" id="UP000310477"/>
    </source>
</evidence>
<evidence type="ECO:0000313" key="1">
    <source>
        <dbReference type="EMBL" id="TKC01244.1"/>
    </source>
</evidence>
<organism evidence="1 2">
    <name type="scientific">Pedobacter cryotolerans</name>
    <dbReference type="NCBI Taxonomy" id="2571270"/>
    <lineage>
        <taxon>Bacteria</taxon>
        <taxon>Pseudomonadati</taxon>
        <taxon>Bacteroidota</taxon>
        <taxon>Sphingobacteriia</taxon>
        <taxon>Sphingobacteriales</taxon>
        <taxon>Sphingobacteriaceae</taxon>
        <taxon>Pedobacter</taxon>
    </lineage>
</organism>
<dbReference type="RefSeq" id="WP_136876444.1">
    <property type="nucleotide sequence ID" value="NZ_SWBO01000004.1"/>
</dbReference>
<dbReference type="AlphaFoldDB" id="A0A4U1C736"/>
<keyword evidence="2" id="KW-1185">Reference proteome</keyword>
<comment type="caution">
    <text evidence="1">The sequence shown here is derived from an EMBL/GenBank/DDBJ whole genome shotgun (WGS) entry which is preliminary data.</text>
</comment>
<sequence length="96" mass="11181">MLNHPYSELFDQFQKLNQKLEKIEILLEGKSEPKPEINETLYTVKTLAERWQCNPQTILKKKLKGELPFIQHGRKILFSKAAIDELTTVSLSKKGR</sequence>
<protein>
    <submittedName>
        <fullName evidence="1">Helix-turn-helix domain-containing protein</fullName>
    </submittedName>
</protein>
<dbReference type="Proteomes" id="UP000310477">
    <property type="component" value="Unassembled WGS sequence"/>
</dbReference>
<reference evidence="1 2" key="1">
    <citation type="submission" date="2019-04" db="EMBL/GenBank/DDBJ databases">
        <title>Pedobacter sp. AR-2-6 sp. nov., isolated from Arctic soil.</title>
        <authorList>
            <person name="Dahal R.H."/>
            <person name="Kim D.-U."/>
        </authorList>
    </citation>
    <scope>NUCLEOTIDE SEQUENCE [LARGE SCALE GENOMIC DNA]</scope>
    <source>
        <strain evidence="1 2">AR-2-6</strain>
    </source>
</reference>